<keyword evidence="3" id="KW-1185">Reference proteome</keyword>
<evidence type="ECO:0000256" key="1">
    <source>
        <dbReference type="SAM" id="MobiDB-lite"/>
    </source>
</evidence>
<dbReference type="AlphaFoldDB" id="A0AAE0YC49"/>
<reference evidence="2" key="1">
    <citation type="journal article" date="2023" name="G3 (Bethesda)">
        <title>A reference genome for the long-term kleptoplast-retaining sea slug Elysia crispata morphotype clarki.</title>
        <authorList>
            <person name="Eastman K.E."/>
            <person name="Pendleton A.L."/>
            <person name="Shaikh M.A."/>
            <person name="Suttiyut T."/>
            <person name="Ogas R."/>
            <person name="Tomko P."/>
            <person name="Gavelis G."/>
            <person name="Widhalm J.R."/>
            <person name="Wisecaver J.H."/>
        </authorList>
    </citation>
    <scope>NUCLEOTIDE SEQUENCE</scope>
    <source>
        <strain evidence="2">ECLA1</strain>
    </source>
</reference>
<feature type="compositionally biased region" description="Basic and acidic residues" evidence="1">
    <location>
        <begin position="30"/>
        <end position="43"/>
    </location>
</feature>
<name>A0AAE0YC49_9GAST</name>
<comment type="caution">
    <text evidence="2">The sequence shown here is derived from an EMBL/GenBank/DDBJ whole genome shotgun (WGS) entry which is preliminary data.</text>
</comment>
<dbReference type="EMBL" id="JAWDGP010006468">
    <property type="protein sequence ID" value="KAK3740478.1"/>
    <property type="molecule type" value="Genomic_DNA"/>
</dbReference>
<organism evidence="2 3">
    <name type="scientific">Elysia crispata</name>
    <name type="common">lettuce slug</name>
    <dbReference type="NCBI Taxonomy" id="231223"/>
    <lineage>
        <taxon>Eukaryota</taxon>
        <taxon>Metazoa</taxon>
        <taxon>Spiralia</taxon>
        <taxon>Lophotrochozoa</taxon>
        <taxon>Mollusca</taxon>
        <taxon>Gastropoda</taxon>
        <taxon>Heterobranchia</taxon>
        <taxon>Euthyneura</taxon>
        <taxon>Panpulmonata</taxon>
        <taxon>Sacoglossa</taxon>
        <taxon>Placobranchoidea</taxon>
        <taxon>Plakobranchidae</taxon>
        <taxon>Elysia</taxon>
    </lineage>
</organism>
<gene>
    <name evidence="2" type="ORF">RRG08_000465</name>
</gene>
<feature type="region of interest" description="Disordered" evidence="1">
    <location>
        <begin position="27"/>
        <end position="54"/>
    </location>
</feature>
<evidence type="ECO:0000313" key="3">
    <source>
        <dbReference type="Proteomes" id="UP001283361"/>
    </source>
</evidence>
<sequence length="100" mass="11389">MQKSGKRKEKKTRLKTNLRIQVVPRCSTSLRREEREHTKDSPYRRTQRMGGANTITLRPSIATDWVGHRGGVALKRLRRPMSSPPPAGITIFAASRPQIQ</sequence>
<evidence type="ECO:0000313" key="2">
    <source>
        <dbReference type="EMBL" id="KAK3740478.1"/>
    </source>
</evidence>
<accession>A0AAE0YC49</accession>
<protein>
    <submittedName>
        <fullName evidence="2">Uncharacterized protein</fullName>
    </submittedName>
</protein>
<proteinExistence type="predicted"/>
<dbReference type="Proteomes" id="UP001283361">
    <property type="component" value="Unassembled WGS sequence"/>
</dbReference>